<dbReference type="RefSeq" id="WP_099090478.1">
    <property type="nucleotide sequence ID" value="NZ_CP093217.1"/>
</dbReference>
<evidence type="ECO:0000313" key="10">
    <source>
        <dbReference type="Proteomes" id="UP000223828"/>
    </source>
</evidence>
<reference evidence="9" key="4">
    <citation type="submission" date="2022-03" db="EMBL/GenBank/DDBJ databases">
        <title>Complete Genome Sequence of Staphylococcus edaphicus strain CCM 8731.</title>
        <authorList>
            <person name="Rimmer C.O."/>
            <person name="Thomas J.C."/>
        </authorList>
    </citation>
    <scope>NUCLEOTIDE SEQUENCE</scope>
    <source>
        <strain evidence="9">CCM 8731</strain>
    </source>
</reference>
<evidence type="ECO:0000256" key="7">
    <source>
        <dbReference type="SAM" id="SignalP"/>
    </source>
</evidence>
<feature type="signal peptide" evidence="7">
    <location>
        <begin position="1"/>
        <end position="23"/>
    </location>
</feature>
<evidence type="ECO:0000256" key="1">
    <source>
        <dbReference type="ARBA" id="ARBA00004613"/>
    </source>
</evidence>
<organism evidence="8 10">
    <name type="scientific">Staphylococcus edaphicus</name>
    <dbReference type="NCBI Taxonomy" id="1955013"/>
    <lineage>
        <taxon>Bacteria</taxon>
        <taxon>Bacillati</taxon>
        <taxon>Bacillota</taxon>
        <taxon>Bacilli</taxon>
        <taxon>Bacillales</taxon>
        <taxon>Staphylococcaceae</taxon>
        <taxon>Staphylococcus</taxon>
    </lineage>
</organism>
<keyword evidence="3 7" id="KW-0732">Signal</keyword>
<feature type="region of interest" description="Disordered" evidence="6">
    <location>
        <begin position="35"/>
        <end position="61"/>
    </location>
</feature>
<dbReference type="EMBL" id="MRZN01000012">
    <property type="protein sequence ID" value="PHK49421.1"/>
    <property type="molecule type" value="Genomic_DNA"/>
</dbReference>
<dbReference type="NCBIfam" id="NF047686">
    <property type="entry name" value="IsaB_fam"/>
    <property type="match status" value="1"/>
</dbReference>
<evidence type="ECO:0000313" key="8">
    <source>
        <dbReference type="EMBL" id="PHK49421.1"/>
    </source>
</evidence>
<sequence length="194" mass="21425">MRKVGKLLSATVVVSTLVIGSSAAYVSTNSPETQAAEQVQKWGHGEGGASGTSTQSTTNSKAQTPWYNYEGYTTYDPSFTQDYNFVRALKYDNVSIDGYKVNTDAKKEFDHSKKVYDTSVEFNSDNEVVQITFFTKPDSVSKATFKKAHTSNEITKEGKLGNNDGTFVTYATNNGFYTAFFDQNDRLTEVTIGQ</sequence>
<name>A0A2C6VGK4_9STAP</name>
<dbReference type="Proteomes" id="UP000223828">
    <property type="component" value="Unassembled WGS sequence"/>
</dbReference>
<evidence type="ECO:0000256" key="5">
    <source>
        <dbReference type="ARBA" id="ARBA00093792"/>
    </source>
</evidence>
<evidence type="ECO:0000313" key="11">
    <source>
        <dbReference type="Proteomes" id="UP001056588"/>
    </source>
</evidence>
<protein>
    <recommendedName>
        <fullName evidence="5">Immunodominant staphylococcal antigen B</fullName>
    </recommendedName>
</protein>
<keyword evidence="11" id="KW-1185">Reference proteome</keyword>
<dbReference type="Proteomes" id="UP001056588">
    <property type="component" value="Chromosome"/>
</dbReference>
<gene>
    <name evidence="8" type="ORF">BTJ66_08165</name>
    <name evidence="9" type="ORF">MNY58_11770</name>
</gene>
<proteinExistence type="inferred from homology"/>
<reference evidence="8" key="3">
    <citation type="submission" date="2017-10" db="EMBL/GenBank/DDBJ databases">
        <authorList>
            <person name="Vrbovska V."/>
            <person name="Kovarovic V."/>
            <person name="Indrakova A."/>
        </authorList>
    </citation>
    <scope>NUCLEOTIDE SEQUENCE</scope>
    <source>
        <strain evidence="8">CCM 8730</strain>
    </source>
</reference>
<feature type="compositionally biased region" description="Low complexity" evidence="6">
    <location>
        <begin position="51"/>
        <end position="60"/>
    </location>
</feature>
<dbReference type="EMBL" id="CP093217">
    <property type="protein sequence ID" value="UQW81244.1"/>
    <property type="molecule type" value="Genomic_DNA"/>
</dbReference>
<keyword evidence="2" id="KW-0964">Secreted</keyword>
<dbReference type="OrthoDB" id="2411592at2"/>
<evidence type="ECO:0000256" key="6">
    <source>
        <dbReference type="SAM" id="MobiDB-lite"/>
    </source>
</evidence>
<reference evidence="10" key="2">
    <citation type="submission" date="2017-10" db="EMBL/GenBank/DDBJ databases">
        <title>Staphylococcus edaphicus sp. nov., isolated in Antarctica, harbouring mecC gene and genomic islands essential in adaptation to extreme environment.</title>
        <authorList>
            <person name="Pantucek R."/>
            <person name="Sedlacek I."/>
            <person name="Indrakova A."/>
            <person name="Vrbovska V."/>
            <person name="Maslanova I."/>
            <person name="Kovarovic V."/>
            <person name="Svec P."/>
            <person name="Kralova S."/>
            <person name="Kristofova L."/>
            <person name="Keklakova J."/>
            <person name="Petras P."/>
            <person name="Doskar J."/>
        </authorList>
    </citation>
    <scope>NUCLEOTIDE SEQUENCE [LARGE SCALE GENOMIC DNA]</scope>
    <source>
        <strain evidence="10">CCM 5085</strain>
    </source>
</reference>
<evidence type="ECO:0000256" key="2">
    <source>
        <dbReference type="ARBA" id="ARBA00022525"/>
    </source>
</evidence>
<dbReference type="AlphaFoldDB" id="A0A2C6VGK4"/>
<comment type="subcellular location">
    <subcellularLocation>
        <location evidence="1">Secreted</location>
    </subcellularLocation>
</comment>
<evidence type="ECO:0000256" key="3">
    <source>
        <dbReference type="ARBA" id="ARBA00022729"/>
    </source>
</evidence>
<reference evidence="8" key="1">
    <citation type="journal article" date="2017" name="Appl. Environ. Microbiol.">
        <title>Staphylococcus edaphicus sp. nov., isolated in Antarctica, harbours mecC gene and genomic islands with suspected role in adaptation to extreme environment.</title>
        <authorList>
            <person name="Pantucek R."/>
            <person name="Sedlacek I."/>
            <person name="Indrakova A."/>
            <person name="Vrbovska V."/>
            <person name="Maslanova I."/>
            <person name="Kovarovic V."/>
            <person name="Svec P."/>
            <person name="Kralova S."/>
            <person name="Kristofova L."/>
            <person name="Keklakova J."/>
            <person name="Petras P."/>
            <person name="Doskar J."/>
        </authorList>
    </citation>
    <scope>NUCLEOTIDE SEQUENCE</scope>
    <source>
        <strain evidence="8">CCM 8730</strain>
    </source>
</reference>
<evidence type="ECO:0000256" key="4">
    <source>
        <dbReference type="ARBA" id="ARBA00093777"/>
    </source>
</evidence>
<feature type="chain" id="PRO_5039356891" description="Immunodominant staphylococcal antigen B" evidence="7">
    <location>
        <begin position="24"/>
        <end position="194"/>
    </location>
</feature>
<evidence type="ECO:0000313" key="9">
    <source>
        <dbReference type="EMBL" id="UQW81244.1"/>
    </source>
</evidence>
<comment type="similarity">
    <text evidence="4">Belongs to the IsaB family.</text>
</comment>
<dbReference type="InterPro" id="IPR058086">
    <property type="entry name" value="IsaB"/>
</dbReference>
<accession>A0A2C6VGK4</accession>